<dbReference type="EMBL" id="CP011451">
    <property type="protein sequence ID" value="AKH38305.1"/>
    <property type="molecule type" value="Genomic_DNA"/>
</dbReference>
<organism evidence="2 3">
    <name type="scientific">Nitrosomonas communis</name>
    <dbReference type="NCBI Taxonomy" id="44574"/>
    <lineage>
        <taxon>Bacteria</taxon>
        <taxon>Pseudomonadati</taxon>
        <taxon>Pseudomonadota</taxon>
        <taxon>Betaproteobacteria</taxon>
        <taxon>Nitrosomonadales</taxon>
        <taxon>Nitrosomonadaceae</taxon>
        <taxon>Nitrosomonas</taxon>
    </lineage>
</organism>
<proteinExistence type="predicted"/>
<dbReference type="Proteomes" id="UP000034156">
    <property type="component" value="Chromosome"/>
</dbReference>
<dbReference type="KEGG" id="nco:AAW31_11695"/>
<reference evidence="3" key="1">
    <citation type="submission" date="2015-05" db="EMBL/GenBank/DDBJ databases">
        <title>Draft genome of Nitrosomonas communis strain Nm2.</title>
        <authorList>
            <person name="Kozlowski J.A."/>
            <person name="Kits K.D."/>
            <person name="Stein L.Y."/>
        </authorList>
    </citation>
    <scope>NUCLEOTIDE SEQUENCE [LARGE SCALE GENOMIC DNA]</scope>
    <source>
        <strain evidence="3">Nm2</strain>
    </source>
</reference>
<evidence type="ECO:0000313" key="2">
    <source>
        <dbReference type="EMBL" id="AKH38305.1"/>
    </source>
</evidence>
<protein>
    <submittedName>
        <fullName evidence="2">Uncharacterized protein</fullName>
    </submittedName>
</protein>
<gene>
    <name evidence="2" type="ORF">AAW31_11695</name>
</gene>
<feature type="region of interest" description="Disordered" evidence="1">
    <location>
        <begin position="68"/>
        <end position="94"/>
    </location>
</feature>
<dbReference type="RefSeq" id="WP_046850357.1">
    <property type="nucleotide sequence ID" value="NZ_CP011451.1"/>
</dbReference>
<reference evidence="2 3" key="2">
    <citation type="journal article" date="2016" name="Genome Announc.">
        <title>Genome Sequence of Nitrosomonas communis Strain Nm2, a Mesophilic Ammonia-Oxidizing Bacterium Isolated from Mediterranean Soil.</title>
        <authorList>
            <person name="Kozlowski J.A."/>
            <person name="Kits K.D."/>
            <person name="Stein L.Y."/>
        </authorList>
    </citation>
    <scope>NUCLEOTIDE SEQUENCE [LARGE SCALE GENOMIC DNA]</scope>
    <source>
        <strain evidence="2 3">Nm2</strain>
    </source>
</reference>
<feature type="compositionally biased region" description="Polar residues" evidence="1">
    <location>
        <begin position="75"/>
        <end position="86"/>
    </location>
</feature>
<keyword evidence="3" id="KW-1185">Reference proteome</keyword>
<dbReference type="AlphaFoldDB" id="A0A0F7KCQ9"/>
<accession>A0A0F7KCQ9</accession>
<sequence length="94" mass="10688">MLHIRAINAANLNERKKEIMTSRFHAGSRPNPLHGFALLHAPHCKAFDSPLRKKPEIHDKLGKHENHMREKMKQGNHTAATGSANPWSREIPDN</sequence>
<evidence type="ECO:0000256" key="1">
    <source>
        <dbReference type="SAM" id="MobiDB-lite"/>
    </source>
</evidence>
<name>A0A0F7KCQ9_9PROT</name>
<evidence type="ECO:0000313" key="3">
    <source>
        <dbReference type="Proteomes" id="UP000034156"/>
    </source>
</evidence>